<gene>
    <name evidence="12" type="ORF">METZ01_LOCUS89044</name>
</gene>
<evidence type="ECO:0000256" key="5">
    <source>
        <dbReference type="ARBA" id="ARBA00022723"/>
    </source>
</evidence>
<feature type="domain" description="Peptidase M1 membrane alanine aminopeptidase" evidence="10">
    <location>
        <begin position="270"/>
        <end position="478"/>
    </location>
</feature>
<dbReference type="SUPFAM" id="SSF63737">
    <property type="entry name" value="Leukotriene A4 hydrolase N-terminal domain"/>
    <property type="match status" value="1"/>
</dbReference>
<dbReference type="AlphaFoldDB" id="A0A381V7B2"/>
<dbReference type="InterPro" id="IPR045357">
    <property type="entry name" value="Aminopeptidase_N-like_N"/>
</dbReference>
<keyword evidence="8" id="KW-0482">Metalloprotease</keyword>
<sequence>MKLKRTTLLIATAALSLGIMHSAKAEHVHGLQCGHAMSIWSSIDSASQRFAPDRAVDIQQFDLDVTPDFKNRRVAGIATFTFKPILKPLGQLRLDAHNLEISTVSGSTEIATWENTDRALIITFAQPIAAGEQAKLSVTYEAEPKKGLYFRTPEMGYDPGDTHIWTQGESIEARHWFPCFDAPNEFFTSTMTCRVPEAMVVLSNGSKVSDSVDADSGLRVVKWSQDKPHVNYLITLVAGHFKRIEEKHGNLSMSFWTTPSDFANAANSFRYTKDCMEYFEEEIGLPYPWAKYDQVTVQDFHWGGMENTSISTLNASTLFSSETENIRSSQGLMAHELAHQWFGDLVTCKDWSQLWLNEGFATYYTHLFAGHKDGIDEMRYGLYRDRKGLTGRSGDTTAMVNRKYNYPQEMFRKYGFMSYSKGSWVLHMLRSQLGPELFRKSVKTYLERHKHGNVVTEDLRSIIEEISGQSFDRFFDQYVFHAHHPELKISYAWDEKTKLAKLSVQQTQKVDANIVLFHVPLPVRFKVSDQVVDRKLQITKTAEDFYFPLAKAPSIVLIDPDVTLLAKFSFTPSTALLHAQLADDSDALGRLQAVEILAKRKDKTTREKLKHALQNDSFYAVRIAASKALRGIGGDDALAALTDSTDQPNAKVRQQVISNIASQYKPAALAALKQSLAKEKNPAIRSRIINGLTGHNDKEARKLINQALDSESFRHQLADAAVSALRKQDIPANIAKIRAALENDGKKFTTNGYASGLRALGYLARNQKNRTGIREFLIGHVNNPKRRVALASINALGQLGDPRAIAVLDKFTGAAEDDPARKAAEQAIEKLRAGRKPVDDFKNLRKEVTSLKQSNSKLTKELDDLKKRFDAAIGKKKAEKK</sequence>
<protein>
    <submittedName>
        <fullName evidence="12">Uncharacterized protein</fullName>
    </submittedName>
</protein>
<keyword evidence="9" id="KW-0175">Coiled coil</keyword>
<dbReference type="InterPro" id="IPR001930">
    <property type="entry name" value="Peptidase_M1"/>
</dbReference>
<evidence type="ECO:0000256" key="7">
    <source>
        <dbReference type="ARBA" id="ARBA00022833"/>
    </source>
</evidence>
<dbReference type="GO" id="GO:0005737">
    <property type="term" value="C:cytoplasm"/>
    <property type="evidence" value="ECO:0007669"/>
    <property type="project" value="TreeGrafter"/>
</dbReference>
<evidence type="ECO:0000256" key="9">
    <source>
        <dbReference type="SAM" id="Coils"/>
    </source>
</evidence>
<feature type="coiled-coil region" evidence="9">
    <location>
        <begin position="841"/>
        <end position="875"/>
    </location>
</feature>
<dbReference type="PANTHER" id="PTHR11533">
    <property type="entry name" value="PROTEASE M1 ZINC METALLOPROTEASE"/>
    <property type="match status" value="1"/>
</dbReference>
<keyword evidence="4" id="KW-0645">Protease</keyword>
<dbReference type="CDD" id="cd09603">
    <property type="entry name" value="M1_APN_like"/>
    <property type="match status" value="1"/>
</dbReference>
<dbReference type="GO" id="GO:0043171">
    <property type="term" value="P:peptide catabolic process"/>
    <property type="evidence" value="ECO:0007669"/>
    <property type="project" value="TreeGrafter"/>
</dbReference>
<accession>A0A381V7B2</accession>
<keyword evidence="6" id="KW-0378">Hydrolase</keyword>
<dbReference type="Pfam" id="PF01433">
    <property type="entry name" value="Peptidase_M1"/>
    <property type="match status" value="1"/>
</dbReference>
<feature type="domain" description="Aminopeptidase N-like N-terminal" evidence="11">
    <location>
        <begin position="60"/>
        <end position="233"/>
    </location>
</feature>
<evidence type="ECO:0000259" key="10">
    <source>
        <dbReference type="Pfam" id="PF01433"/>
    </source>
</evidence>
<dbReference type="GO" id="GO:0016020">
    <property type="term" value="C:membrane"/>
    <property type="evidence" value="ECO:0007669"/>
    <property type="project" value="TreeGrafter"/>
</dbReference>
<dbReference type="SUPFAM" id="SSF48371">
    <property type="entry name" value="ARM repeat"/>
    <property type="match status" value="1"/>
</dbReference>
<dbReference type="InterPro" id="IPR016024">
    <property type="entry name" value="ARM-type_fold"/>
</dbReference>
<evidence type="ECO:0000256" key="6">
    <source>
        <dbReference type="ARBA" id="ARBA00022801"/>
    </source>
</evidence>
<dbReference type="GO" id="GO:0006508">
    <property type="term" value="P:proteolysis"/>
    <property type="evidence" value="ECO:0007669"/>
    <property type="project" value="UniProtKB-KW"/>
</dbReference>
<keyword evidence="3" id="KW-0031">Aminopeptidase</keyword>
<dbReference type="GO" id="GO:0070006">
    <property type="term" value="F:metalloaminopeptidase activity"/>
    <property type="evidence" value="ECO:0007669"/>
    <property type="project" value="TreeGrafter"/>
</dbReference>
<name>A0A381V7B2_9ZZZZ</name>
<dbReference type="InterPro" id="IPR014782">
    <property type="entry name" value="Peptidase_M1_dom"/>
</dbReference>
<evidence type="ECO:0000256" key="4">
    <source>
        <dbReference type="ARBA" id="ARBA00022670"/>
    </source>
</evidence>
<dbReference type="Pfam" id="PF13646">
    <property type="entry name" value="HEAT_2"/>
    <property type="match status" value="2"/>
</dbReference>
<dbReference type="Gene3D" id="2.60.40.1730">
    <property type="entry name" value="tricorn interacting facor f3 domain"/>
    <property type="match status" value="1"/>
</dbReference>
<dbReference type="PANTHER" id="PTHR11533:SF174">
    <property type="entry name" value="PUROMYCIN-SENSITIVE AMINOPEPTIDASE-RELATED"/>
    <property type="match status" value="1"/>
</dbReference>
<evidence type="ECO:0000256" key="2">
    <source>
        <dbReference type="ARBA" id="ARBA00010136"/>
    </source>
</evidence>
<dbReference type="Gene3D" id="1.10.390.10">
    <property type="entry name" value="Neutral Protease Domain 2"/>
    <property type="match status" value="1"/>
</dbReference>
<dbReference type="Gene3D" id="1.25.10.10">
    <property type="entry name" value="Leucine-rich Repeat Variant"/>
    <property type="match status" value="2"/>
</dbReference>
<dbReference type="GO" id="GO:0042277">
    <property type="term" value="F:peptide binding"/>
    <property type="evidence" value="ECO:0007669"/>
    <property type="project" value="TreeGrafter"/>
</dbReference>
<evidence type="ECO:0000256" key="1">
    <source>
        <dbReference type="ARBA" id="ARBA00001947"/>
    </source>
</evidence>
<dbReference type="PRINTS" id="PR00756">
    <property type="entry name" value="ALADIPTASE"/>
</dbReference>
<evidence type="ECO:0000256" key="3">
    <source>
        <dbReference type="ARBA" id="ARBA00022438"/>
    </source>
</evidence>
<dbReference type="EMBL" id="UINC01008034">
    <property type="protein sequence ID" value="SVA36190.1"/>
    <property type="molecule type" value="Genomic_DNA"/>
</dbReference>
<dbReference type="InterPro" id="IPR027268">
    <property type="entry name" value="Peptidase_M4/M1_CTD_sf"/>
</dbReference>
<comment type="similarity">
    <text evidence="2">Belongs to the peptidase M1 family.</text>
</comment>
<keyword evidence="5" id="KW-0479">Metal-binding</keyword>
<evidence type="ECO:0000313" key="12">
    <source>
        <dbReference type="EMBL" id="SVA36190.1"/>
    </source>
</evidence>
<comment type="cofactor">
    <cofactor evidence="1">
        <name>Zn(2+)</name>
        <dbReference type="ChEBI" id="CHEBI:29105"/>
    </cofactor>
</comment>
<dbReference type="InterPro" id="IPR011989">
    <property type="entry name" value="ARM-like"/>
</dbReference>
<reference evidence="12" key="1">
    <citation type="submission" date="2018-05" db="EMBL/GenBank/DDBJ databases">
        <authorList>
            <person name="Lanie J.A."/>
            <person name="Ng W.-L."/>
            <person name="Kazmierczak K.M."/>
            <person name="Andrzejewski T.M."/>
            <person name="Davidsen T.M."/>
            <person name="Wayne K.J."/>
            <person name="Tettelin H."/>
            <person name="Glass J.I."/>
            <person name="Rusch D."/>
            <person name="Podicherti R."/>
            <person name="Tsui H.-C.T."/>
            <person name="Winkler M.E."/>
        </authorList>
    </citation>
    <scope>NUCLEOTIDE SEQUENCE</scope>
</reference>
<dbReference type="GO" id="GO:0005615">
    <property type="term" value="C:extracellular space"/>
    <property type="evidence" value="ECO:0007669"/>
    <property type="project" value="TreeGrafter"/>
</dbReference>
<dbReference type="InterPro" id="IPR050344">
    <property type="entry name" value="Peptidase_M1_aminopeptidases"/>
</dbReference>
<dbReference type="InterPro" id="IPR042097">
    <property type="entry name" value="Aminopeptidase_N-like_N_sf"/>
</dbReference>
<dbReference type="GO" id="GO:0008270">
    <property type="term" value="F:zinc ion binding"/>
    <property type="evidence" value="ECO:0007669"/>
    <property type="project" value="InterPro"/>
</dbReference>
<keyword evidence="7" id="KW-0862">Zinc</keyword>
<dbReference type="Pfam" id="PF17900">
    <property type="entry name" value="Peptidase_M1_N"/>
    <property type="match status" value="1"/>
</dbReference>
<dbReference type="SUPFAM" id="SSF55486">
    <property type="entry name" value="Metalloproteases ('zincins'), catalytic domain"/>
    <property type="match status" value="1"/>
</dbReference>
<evidence type="ECO:0000259" key="11">
    <source>
        <dbReference type="Pfam" id="PF17900"/>
    </source>
</evidence>
<organism evidence="12">
    <name type="scientific">marine metagenome</name>
    <dbReference type="NCBI Taxonomy" id="408172"/>
    <lineage>
        <taxon>unclassified sequences</taxon>
        <taxon>metagenomes</taxon>
        <taxon>ecological metagenomes</taxon>
    </lineage>
</organism>
<evidence type="ECO:0000256" key="8">
    <source>
        <dbReference type="ARBA" id="ARBA00023049"/>
    </source>
</evidence>
<proteinExistence type="inferred from homology"/>